<keyword evidence="1" id="KW-0472">Membrane</keyword>
<sequence>VFELVPFILLFPVFGLLTNLIFGRYLGERLVGIIASGASAAAFVVSVIQVFALVNNNFHVETVLIADWITIGKLYLPWQIRVDTLSVTMMV</sequence>
<evidence type="ECO:0008006" key="3">
    <source>
        <dbReference type="Google" id="ProtNLM"/>
    </source>
</evidence>
<feature type="non-terminal residue" evidence="2">
    <location>
        <position position="91"/>
    </location>
</feature>
<reference evidence="2" key="1">
    <citation type="submission" date="2018-05" db="EMBL/GenBank/DDBJ databases">
        <authorList>
            <person name="Lanie J.A."/>
            <person name="Ng W.-L."/>
            <person name="Kazmierczak K.M."/>
            <person name="Andrzejewski T.M."/>
            <person name="Davidsen T.M."/>
            <person name="Wayne K.J."/>
            <person name="Tettelin H."/>
            <person name="Glass J.I."/>
            <person name="Rusch D."/>
            <person name="Podicherti R."/>
            <person name="Tsui H.-C.T."/>
            <person name="Winkler M.E."/>
        </authorList>
    </citation>
    <scope>NUCLEOTIDE SEQUENCE</scope>
</reference>
<keyword evidence="1" id="KW-1133">Transmembrane helix</keyword>
<feature type="transmembrane region" description="Helical" evidence="1">
    <location>
        <begin position="30"/>
        <end position="52"/>
    </location>
</feature>
<feature type="non-terminal residue" evidence="2">
    <location>
        <position position="1"/>
    </location>
</feature>
<gene>
    <name evidence="2" type="ORF">METZ01_LOCUS196878</name>
</gene>
<evidence type="ECO:0000256" key="1">
    <source>
        <dbReference type="SAM" id="Phobius"/>
    </source>
</evidence>
<organism evidence="2">
    <name type="scientific">marine metagenome</name>
    <dbReference type="NCBI Taxonomy" id="408172"/>
    <lineage>
        <taxon>unclassified sequences</taxon>
        <taxon>metagenomes</taxon>
        <taxon>ecological metagenomes</taxon>
    </lineage>
</organism>
<accession>A0A382E1K0</accession>
<feature type="transmembrane region" description="Helical" evidence="1">
    <location>
        <begin position="6"/>
        <end position="23"/>
    </location>
</feature>
<name>A0A382E1K0_9ZZZZ</name>
<evidence type="ECO:0000313" key="2">
    <source>
        <dbReference type="EMBL" id="SVB44024.1"/>
    </source>
</evidence>
<dbReference type="EMBL" id="UINC01041993">
    <property type="protein sequence ID" value="SVB44024.1"/>
    <property type="molecule type" value="Genomic_DNA"/>
</dbReference>
<proteinExistence type="predicted"/>
<protein>
    <recommendedName>
        <fullName evidence="3">NADH-Ubiquinone oxidoreductase (complex I) chain 5 N-terminal domain-containing protein</fullName>
    </recommendedName>
</protein>
<dbReference type="AlphaFoldDB" id="A0A382E1K0"/>
<keyword evidence="1" id="KW-0812">Transmembrane</keyword>